<feature type="domain" description="DUF4124" evidence="3">
    <location>
        <begin position="8"/>
        <end position="59"/>
    </location>
</feature>
<evidence type="ECO:0000313" key="5">
    <source>
        <dbReference type="Proteomes" id="UP000064137"/>
    </source>
</evidence>
<gene>
    <name evidence="4" type="ORF">APT59_07815</name>
</gene>
<keyword evidence="2" id="KW-0732">Signal</keyword>
<dbReference type="AlphaFoldDB" id="A0A0U4VM00"/>
<dbReference type="Proteomes" id="UP000064137">
    <property type="component" value="Chromosome"/>
</dbReference>
<dbReference type="EMBL" id="CP013987">
    <property type="protein sequence ID" value="ALZ84123.1"/>
    <property type="molecule type" value="Genomic_DNA"/>
</dbReference>
<accession>A0A0U4VM00</accession>
<dbReference type="OrthoDB" id="6904223at2"/>
<feature type="chain" id="PRO_5006853023" description="DUF4124 domain-containing protein" evidence="2">
    <location>
        <begin position="18"/>
        <end position="161"/>
    </location>
</feature>
<reference evidence="4 5" key="1">
    <citation type="submission" date="2016-01" db="EMBL/GenBank/DDBJ databases">
        <title>Annotation of Pseudomonas oryzihabitans USDA-ARS-USMARC-56511.</title>
        <authorList>
            <person name="Harhay G.P."/>
            <person name="Harhay D.M."/>
            <person name="Smith T.P.L."/>
            <person name="Bono J.L."/>
            <person name="Heaton M.P."/>
            <person name="Clawson M.L."/>
            <person name="Chitko-Mckown C.G."/>
            <person name="Capik S.F."/>
            <person name="DeDonder K.D."/>
            <person name="Apley M.D."/>
            <person name="Lubbers B.V."/>
            <person name="White B.J."/>
            <person name="Larson R.L."/>
        </authorList>
    </citation>
    <scope>NUCLEOTIDE SEQUENCE [LARGE SCALE GENOMIC DNA]</scope>
    <source>
        <strain evidence="4 5">USDA-ARS-USMARC-56511</strain>
    </source>
</reference>
<feature type="signal peptide" evidence="2">
    <location>
        <begin position="1"/>
        <end position="17"/>
    </location>
</feature>
<feature type="compositionally biased region" description="Pro residues" evidence="1">
    <location>
        <begin position="144"/>
        <end position="155"/>
    </location>
</feature>
<feature type="region of interest" description="Disordered" evidence="1">
    <location>
        <begin position="128"/>
        <end position="161"/>
    </location>
</feature>
<dbReference type="InterPro" id="IPR025392">
    <property type="entry name" value="DUF4124"/>
</dbReference>
<evidence type="ECO:0000256" key="2">
    <source>
        <dbReference type="SAM" id="SignalP"/>
    </source>
</evidence>
<evidence type="ECO:0000256" key="1">
    <source>
        <dbReference type="SAM" id="MobiDB-lite"/>
    </source>
</evidence>
<organism evidence="4 5">
    <name type="scientific">Pseudomonas oryzihabitans</name>
    <dbReference type="NCBI Taxonomy" id="47885"/>
    <lineage>
        <taxon>Bacteria</taxon>
        <taxon>Pseudomonadati</taxon>
        <taxon>Pseudomonadota</taxon>
        <taxon>Gammaproteobacteria</taxon>
        <taxon>Pseudomonadales</taxon>
        <taxon>Pseudomonadaceae</taxon>
        <taxon>Pseudomonas</taxon>
    </lineage>
</organism>
<evidence type="ECO:0000259" key="3">
    <source>
        <dbReference type="Pfam" id="PF13511"/>
    </source>
</evidence>
<evidence type="ECO:0000313" key="4">
    <source>
        <dbReference type="EMBL" id="ALZ84123.1"/>
    </source>
</evidence>
<dbReference type="Pfam" id="PF13511">
    <property type="entry name" value="DUF4124"/>
    <property type="match status" value="1"/>
</dbReference>
<dbReference type="RefSeq" id="WP_059314333.1">
    <property type="nucleotide sequence ID" value="NZ_CP013987.1"/>
</dbReference>
<proteinExistence type="predicted"/>
<name>A0A0U4VM00_9PSED</name>
<protein>
    <recommendedName>
        <fullName evidence="3">DUF4124 domain-containing protein</fullName>
    </recommendedName>
</protein>
<dbReference type="KEGG" id="por:APT59_07815"/>
<feature type="region of interest" description="Disordered" evidence="1">
    <location>
        <begin position="79"/>
        <end position="112"/>
    </location>
</feature>
<sequence length="161" mass="17292">MRSLLYGLLFASGVVAAQDVYKCVDAQGRTTYTQGACPTNSQITTIPLQNLPDSNGFTPPPKPATPPPAVAPREVTVVPAPASSHQRPVDDITVVGGSSSSSSFRQETQVRGSGILYQPVPVYIDRRPRDESWHMVPHPQAQQPQPPAPPPPPNRGIPIDR</sequence>